<accession>A0A7W5ZPF0</accession>
<dbReference type="Proteomes" id="UP000541352">
    <property type="component" value="Unassembled WGS sequence"/>
</dbReference>
<evidence type="ECO:0000313" key="2">
    <source>
        <dbReference type="Proteomes" id="UP000541352"/>
    </source>
</evidence>
<protein>
    <recommendedName>
        <fullName evidence="3">DUF349 domain-containing protein</fullName>
    </recommendedName>
</protein>
<reference evidence="1 2" key="1">
    <citation type="submission" date="2020-08" db="EMBL/GenBank/DDBJ databases">
        <title>Genomic Encyclopedia of Type Strains, Phase IV (KMG-IV): sequencing the most valuable type-strain genomes for metagenomic binning, comparative biology and taxonomic classification.</title>
        <authorList>
            <person name="Goeker M."/>
        </authorList>
    </citation>
    <scope>NUCLEOTIDE SEQUENCE [LARGE SCALE GENOMIC DNA]</scope>
    <source>
        <strain evidence="1 2">DSM 17976</strain>
    </source>
</reference>
<evidence type="ECO:0000313" key="1">
    <source>
        <dbReference type="EMBL" id="MBB3841220.1"/>
    </source>
</evidence>
<proteinExistence type="predicted"/>
<comment type="caution">
    <text evidence="1">The sequence shown here is derived from an EMBL/GenBank/DDBJ whole genome shotgun (WGS) entry which is preliminary data.</text>
</comment>
<evidence type="ECO:0008006" key="3">
    <source>
        <dbReference type="Google" id="ProtNLM"/>
    </source>
</evidence>
<dbReference type="Pfam" id="PF03993">
    <property type="entry name" value="DUF349"/>
    <property type="match status" value="2"/>
</dbReference>
<dbReference type="AlphaFoldDB" id="A0A7W5ZPF0"/>
<gene>
    <name evidence="1" type="ORF">FHS57_005241</name>
</gene>
<dbReference type="RefSeq" id="WP_028522234.1">
    <property type="nucleotide sequence ID" value="NZ_JACIBY010000014.1"/>
</dbReference>
<name>A0A7W5ZPF0_9BACT</name>
<sequence length="424" mass="49947">MENATLMDEYGYVSDGKVFLKGYLGNPDRQIGEVKRTEQEAIDYFKNRFNIASSKVEQLESDVEEAQNKGSYLTKLVQLRKKLLSFDGLGDFVPLLERLDKLEVVLEDLIKVNQEKNLEIKRALLDETRAVQVENDDWQAATDMLQEIKSKWIRTGPVDKEYQEEVEGTFQLLLDTFFQQRRDFFSELNRVIADRIERYTELIAKSDSLMRMYDLDEASRILRQVRSEWKDVGEIPVKRSAKLYKQFKRSNQRIMDKINRIRGIVTQPQENPLVTKQREMCREAEQLARSSDIIQASERAKTLLNQWKEIRLPPRVGDKNIAERFRSACDKIFELSYLARVISRKYPAFEIRTPQDQLNIKIREMEWLIKREKADLEVTIANAQNMPPDPEAERQVMGKINIQRRKITMKEKILEEYKIALTRI</sequence>
<keyword evidence="2" id="KW-1185">Reference proteome</keyword>
<dbReference type="EMBL" id="JACIBY010000014">
    <property type="protein sequence ID" value="MBB3841220.1"/>
    <property type="molecule type" value="Genomic_DNA"/>
</dbReference>
<organism evidence="1 2">
    <name type="scientific">Runella defluvii</name>
    <dbReference type="NCBI Taxonomy" id="370973"/>
    <lineage>
        <taxon>Bacteria</taxon>
        <taxon>Pseudomonadati</taxon>
        <taxon>Bacteroidota</taxon>
        <taxon>Cytophagia</taxon>
        <taxon>Cytophagales</taxon>
        <taxon>Spirosomataceae</taxon>
        <taxon>Runella</taxon>
    </lineage>
</organism>
<dbReference type="InterPro" id="IPR007139">
    <property type="entry name" value="DUF349"/>
</dbReference>